<dbReference type="EMBL" id="FNVU01000002">
    <property type="protein sequence ID" value="SEF81086.1"/>
    <property type="molecule type" value="Genomic_DNA"/>
</dbReference>
<reference evidence="3 4" key="1">
    <citation type="submission" date="2016-10" db="EMBL/GenBank/DDBJ databases">
        <authorList>
            <person name="de Groot N.N."/>
        </authorList>
    </citation>
    <scope>NUCLEOTIDE SEQUENCE [LARGE SCALE GENOMIC DNA]</scope>
    <source>
        <strain evidence="3 4">CGMCC 4.2023</strain>
    </source>
</reference>
<keyword evidence="2" id="KW-1133">Transmembrane helix</keyword>
<keyword evidence="2" id="KW-0472">Membrane</keyword>
<feature type="region of interest" description="Disordered" evidence="1">
    <location>
        <begin position="1"/>
        <end position="34"/>
    </location>
</feature>
<feature type="region of interest" description="Disordered" evidence="1">
    <location>
        <begin position="69"/>
        <end position="163"/>
    </location>
</feature>
<feature type="compositionally biased region" description="Pro residues" evidence="1">
    <location>
        <begin position="13"/>
        <end position="32"/>
    </location>
</feature>
<evidence type="ECO:0000256" key="2">
    <source>
        <dbReference type="SAM" id="Phobius"/>
    </source>
</evidence>
<evidence type="ECO:0000256" key="1">
    <source>
        <dbReference type="SAM" id="MobiDB-lite"/>
    </source>
</evidence>
<dbReference type="RefSeq" id="WP_146088193.1">
    <property type="nucleotide sequence ID" value="NZ_FNVU01000002.1"/>
</dbReference>
<keyword evidence="2" id="KW-0812">Transmembrane</keyword>
<dbReference type="Proteomes" id="UP000236754">
    <property type="component" value="Unassembled WGS sequence"/>
</dbReference>
<evidence type="ECO:0000313" key="4">
    <source>
        <dbReference type="Proteomes" id="UP000236754"/>
    </source>
</evidence>
<feature type="transmembrane region" description="Helical" evidence="2">
    <location>
        <begin position="48"/>
        <end position="67"/>
    </location>
</feature>
<protein>
    <submittedName>
        <fullName evidence="3">Uncharacterized protein</fullName>
    </submittedName>
</protein>
<gene>
    <name evidence="3" type="ORF">SAMN05216223_102105</name>
</gene>
<accession>A0A1H5V1H9</accession>
<organism evidence="3 4">
    <name type="scientific">Actinacidiphila yanglinensis</name>
    <dbReference type="NCBI Taxonomy" id="310779"/>
    <lineage>
        <taxon>Bacteria</taxon>
        <taxon>Bacillati</taxon>
        <taxon>Actinomycetota</taxon>
        <taxon>Actinomycetes</taxon>
        <taxon>Kitasatosporales</taxon>
        <taxon>Streptomycetaceae</taxon>
        <taxon>Actinacidiphila</taxon>
    </lineage>
</organism>
<dbReference type="AlphaFoldDB" id="A0A1H5V1H9"/>
<sequence length="257" mass="25134">MNDLGTSAGLPAQPRPPEAPQPPPPPNAPPPYRAVGLTLDAGPVRTRALVVIGIPLLIVLVLGVWAGSGSGGSGSGTSQGAPVSAPFGGTSGTSDTSQGQPATAEPSATEATDPFGGAPTLPFGAGTPTGTDTAGTDPGLGGPASTDPGVPEDSGSPSASATVGPAEVVTAYYDAINNGDYQHAWDLGGKNIDASYADFVKGFAHTRTDTVTVGSVSGGQVSVTVDSVQTDGTRHSFSGTYQVAGAVITGGRLIQVG</sequence>
<name>A0A1H5V1H9_9ACTN</name>
<dbReference type="OrthoDB" id="4337778at2"/>
<proteinExistence type="predicted"/>
<keyword evidence="4" id="KW-1185">Reference proteome</keyword>
<feature type="compositionally biased region" description="Low complexity" evidence="1">
    <location>
        <begin position="124"/>
        <end position="137"/>
    </location>
</feature>
<feature type="compositionally biased region" description="Low complexity" evidence="1">
    <location>
        <begin position="92"/>
        <end position="112"/>
    </location>
</feature>
<evidence type="ECO:0000313" key="3">
    <source>
        <dbReference type="EMBL" id="SEF81086.1"/>
    </source>
</evidence>